<accession>A0A9W3A9A6</accession>
<protein>
    <submittedName>
        <fullName evidence="3">Uncharacterized protein LOC106061284</fullName>
    </submittedName>
</protein>
<gene>
    <name evidence="3" type="primary">LOC106061284</name>
</gene>
<feature type="signal peptide" evidence="1">
    <location>
        <begin position="1"/>
        <end position="23"/>
    </location>
</feature>
<reference evidence="3" key="1">
    <citation type="submission" date="2025-08" db="UniProtKB">
        <authorList>
            <consortium name="RefSeq"/>
        </authorList>
    </citation>
    <scope>IDENTIFICATION</scope>
</reference>
<dbReference type="Proteomes" id="UP001165740">
    <property type="component" value="Chromosome 4"/>
</dbReference>
<evidence type="ECO:0000313" key="2">
    <source>
        <dbReference type="Proteomes" id="UP001165740"/>
    </source>
</evidence>
<dbReference type="AlphaFoldDB" id="A0A9W3A9A6"/>
<dbReference type="GeneID" id="106061284"/>
<evidence type="ECO:0000256" key="1">
    <source>
        <dbReference type="SAM" id="SignalP"/>
    </source>
</evidence>
<dbReference type="RefSeq" id="XP_055883751.1">
    <property type="nucleotide sequence ID" value="XM_056027776.1"/>
</dbReference>
<evidence type="ECO:0000313" key="3">
    <source>
        <dbReference type="RefSeq" id="XP_055883751.1"/>
    </source>
</evidence>
<keyword evidence="1" id="KW-0732">Signal</keyword>
<organism evidence="2 3">
    <name type="scientific">Biomphalaria glabrata</name>
    <name type="common">Bloodfluke planorb</name>
    <name type="synonym">Freshwater snail</name>
    <dbReference type="NCBI Taxonomy" id="6526"/>
    <lineage>
        <taxon>Eukaryota</taxon>
        <taxon>Metazoa</taxon>
        <taxon>Spiralia</taxon>
        <taxon>Lophotrochozoa</taxon>
        <taxon>Mollusca</taxon>
        <taxon>Gastropoda</taxon>
        <taxon>Heterobranchia</taxon>
        <taxon>Euthyneura</taxon>
        <taxon>Panpulmonata</taxon>
        <taxon>Hygrophila</taxon>
        <taxon>Lymnaeoidea</taxon>
        <taxon>Planorbidae</taxon>
        <taxon>Biomphalaria</taxon>
    </lineage>
</organism>
<feature type="chain" id="PRO_5040986088" evidence="1">
    <location>
        <begin position="24"/>
        <end position="136"/>
    </location>
</feature>
<sequence>MFAKYVILLWVISSLDCFLKVNSQQPSRSCLAGIQACYQSGIARIASNIRDPEFICKQKRSFLVCVLTPNCPATFDRGYASVIEKLDNYFSLVKYPCPYTKEDALEELKRNSAFRQNSSYFSVILSGFLILALRSL</sequence>
<keyword evidence="2" id="KW-1185">Reference proteome</keyword>
<name>A0A9W3A9A6_BIOGL</name>
<proteinExistence type="predicted"/>